<gene>
    <name evidence="1" type="ORF">ASIM_LOCUS18194</name>
</gene>
<reference evidence="3" key="1">
    <citation type="submission" date="2017-02" db="UniProtKB">
        <authorList>
            <consortium name="WormBaseParasite"/>
        </authorList>
    </citation>
    <scope>IDENTIFICATION</scope>
</reference>
<keyword evidence="2" id="KW-1185">Reference proteome</keyword>
<evidence type="ECO:0000313" key="2">
    <source>
        <dbReference type="Proteomes" id="UP000267096"/>
    </source>
</evidence>
<dbReference type="Proteomes" id="UP000267096">
    <property type="component" value="Unassembled WGS sequence"/>
</dbReference>
<evidence type="ECO:0000313" key="1">
    <source>
        <dbReference type="EMBL" id="VDK63743.1"/>
    </source>
</evidence>
<dbReference type="EMBL" id="UYRR01035160">
    <property type="protein sequence ID" value="VDK63743.1"/>
    <property type="molecule type" value="Genomic_DNA"/>
</dbReference>
<proteinExistence type="predicted"/>
<sequence>MVLLKWRCSHDFTSESFSSADTSLPLNDAEIRLNVSVSQLEKRGKMKHTEIETFLTIHRKSLSKEEYVIVHRSPKLMKVSVTSLQKFPEIVIPREKLLGGANDRLLRFSLRNAANGATIGEAEVYYSQLINDGKISLKVISSKYD</sequence>
<accession>A0A0M3KCU6</accession>
<name>A0A0M3KCU6_ANISI</name>
<organism evidence="3">
    <name type="scientific">Anisakis simplex</name>
    <name type="common">Herring worm</name>
    <dbReference type="NCBI Taxonomy" id="6269"/>
    <lineage>
        <taxon>Eukaryota</taxon>
        <taxon>Metazoa</taxon>
        <taxon>Ecdysozoa</taxon>
        <taxon>Nematoda</taxon>
        <taxon>Chromadorea</taxon>
        <taxon>Rhabditida</taxon>
        <taxon>Spirurina</taxon>
        <taxon>Ascaridomorpha</taxon>
        <taxon>Ascaridoidea</taxon>
        <taxon>Anisakidae</taxon>
        <taxon>Anisakis</taxon>
        <taxon>Anisakis simplex complex</taxon>
    </lineage>
</organism>
<dbReference type="AlphaFoldDB" id="A0A0M3KCU6"/>
<reference evidence="1 2" key="2">
    <citation type="submission" date="2018-11" db="EMBL/GenBank/DDBJ databases">
        <authorList>
            <consortium name="Pathogen Informatics"/>
        </authorList>
    </citation>
    <scope>NUCLEOTIDE SEQUENCE [LARGE SCALE GENOMIC DNA]</scope>
</reference>
<dbReference type="OrthoDB" id="5864525at2759"/>
<dbReference type="WBParaSite" id="ASIM_0001879801-mRNA-1">
    <property type="protein sequence ID" value="ASIM_0001879801-mRNA-1"/>
    <property type="gene ID" value="ASIM_0001879801"/>
</dbReference>
<protein>
    <submittedName>
        <fullName evidence="3">SoxZ domain-containing protein</fullName>
    </submittedName>
</protein>
<evidence type="ECO:0000313" key="3">
    <source>
        <dbReference type="WBParaSite" id="ASIM_0001879801-mRNA-1"/>
    </source>
</evidence>